<keyword evidence="2" id="KW-1185">Reference proteome</keyword>
<dbReference type="EMBL" id="LXQA010089179">
    <property type="protein sequence ID" value="MCI13671.1"/>
    <property type="molecule type" value="Genomic_DNA"/>
</dbReference>
<dbReference type="Proteomes" id="UP000265520">
    <property type="component" value="Unassembled WGS sequence"/>
</dbReference>
<reference evidence="1 2" key="1">
    <citation type="journal article" date="2018" name="Front. Plant Sci.">
        <title>Red Clover (Trifolium pratense) and Zigzag Clover (T. medium) - A Picture of Genomic Similarities and Differences.</title>
        <authorList>
            <person name="Dluhosova J."/>
            <person name="Istvanek J."/>
            <person name="Nedelnik J."/>
            <person name="Repkova J."/>
        </authorList>
    </citation>
    <scope>NUCLEOTIDE SEQUENCE [LARGE SCALE GENOMIC DNA]</scope>
    <source>
        <strain evidence="2">cv. 10/8</strain>
        <tissue evidence="1">Leaf</tissue>
    </source>
</reference>
<evidence type="ECO:0000313" key="1">
    <source>
        <dbReference type="EMBL" id="MCI13671.1"/>
    </source>
</evidence>
<dbReference type="AlphaFoldDB" id="A0A392PNK1"/>
<evidence type="ECO:0000313" key="2">
    <source>
        <dbReference type="Proteomes" id="UP000265520"/>
    </source>
</evidence>
<name>A0A392PNK1_9FABA</name>
<feature type="non-terminal residue" evidence="1">
    <location>
        <position position="1"/>
    </location>
</feature>
<proteinExistence type="predicted"/>
<organism evidence="1 2">
    <name type="scientific">Trifolium medium</name>
    <dbReference type="NCBI Taxonomy" id="97028"/>
    <lineage>
        <taxon>Eukaryota</taxon>
        <taxon>Viridiplantae</taxon>
        <taxon>Streptophyta</taxon>
        <taxon>Embryophyta</taxon>
        <taxon>Tracheophyta</taxon>
        <taxon>Spermatophyta</taxon>
        <taxon>Magnoliopsida</taxon>
        <taxon>eudicotyledons</taxon>
        <taxon>Gunneridae</taxon>
        <taxon>Pentapetalae</taxon>
        <taxon>rosids</taxon>
        <taxon>fabids</taxon>
        <taxon>Fabales</taxon>
        <taxon>Fabaceae</taxon>
        <taxon>Papilionoideae</taxon>
        <taxon>50 kb inversion clade</taxon>
        <taxon>NPAAA clade</taxon>
        <taxon>Hologalegina</taxon>
        <taxon>IRL clade</taxon>
        <taxon>Trifolieae</taxon>
        <taxon>Trifolium</taxon>
    </lineage>
</organism>
<protein>
    <submittedName>
        <fullName evidence="1">Intersectin-1-like</fullName>
    </submittedName>
</protein>
<comment type="caution">
    <text evidence="1">The sequence shown here is derived from an EMBL/GenBank/DDBJ whole genome shotgun (WGS) entry which is preliminary data.</text>
</comment>
<accession>A0A392PNK1</accession>
<sequence length="74" mass="8417">AVLNKFGAGGYGGSDNMVTDERELHLHQRLEKLYISTRAAKVSLFIDGDPLLTFVFHLNLFLFSKYMFGYAEKN</sequence>